<dbReference type="Proteomes" id="UP000178574">
    <property type="component" value="Unassembled WGS sequence"/>
</dbReference>
<dbReference type="GO" id="GO:0019941">
    <property type="term" value="P:modification-dependent protein catabolic process"/>
    <property type="evidence" value="ECO:0007669"/>
    <property type="project" value="InterPro"/>
</dbReference>
<evidence type="ECO:0000313" key="3">
    <source>
        <dbReference type="Proteomes" id="UP000178574"/>
    </source>
</evidence>
<dbReference type="GO" id="GO:0070490">
    <property type="term" value="P:protein pupylation"/>
    <property type="evidence" value="ECO:0007669"/>
    <property type="project" value="TreeGrafter"/>
</dbReference>
<name>A0A1G2K9F5_9BACT</name>
<sequence length="501" mass="56566">MGGEWETAIVPAPPKQSDAILAHSSYKEAFHSAIPPYLLPTGVALMLDGRRFLLNGGLLYTDVGIHAEYATPEMDNAEEIVAHQKAGERIVAEIVSAMNSTRALRNDGVTLRLFRNNNAENREDPKDNRKPLPKSYGDHESYMTEPGDRTNPTKEYLIHRLAPFFISRIIFTGNGYIAEEKKRVRFFLSQRAYVTEKVVSGDTQHNRGIINTRQEPLAHAHKYARLHVIVGDSTIFQAATFLKFGTTDIVLDMIEMGFLSDPPLGCPVDETFLWALHEFNVDVSLRTKVGGLSAVALQKWYCEKAEEFFNLYPKRLTRVRNRVMELWKEAIEAAESDYPIQNLAPIAGWAAKWTHIDRDIARRGHSWGTNPYQYIHVDTKRSDESAHQDKRTILGHIKLLSIIFDRILPEGTALLLERKGYTAKIVSDEMVEKAQSGNLLSGRAKARVTDLRVAYRELTQGKLEKVIMDWEKVQIVGTALNTTFTYGDPFTATPQVAKAKL</sequence>
<feature type="compositionally biased region" description="Basic and acidic residues" evidence="1">
    <location>
        <begin position="120"/>
        <end position="150"/>
    </location>
</feature>
<gene>
    <name evidence="2" type="ORF">A2847_02460</name>
</gene>
<dbReference type="GO" id="GO:0010498">
    <property type="term" value="P:proteasomal protein catabolic process"/>
    <property type="evidence" value="ECO:0007669"/>
    <property type="project" value="InterPro"/>
</dbReference>
<dbReference type="PANTHER" id="PTHR42307">
    <property type="entry name" value="PUP DEAMIDASE/DEPUPYLASE"/>
    <property type="match status" value="1"/>
</dbReference>
<comment type="caution">
    <text evidence="2">The sequence shown here is derived from an EMBL/GenBank/DDBJ whole genome shotgun (WGS) entry which is preliminary data.</text>
</comment>
<evidence type="ECO:0008006" key="4">
    <source>
        <dbReference type="Google" id="ProtNLM"/>
    </source>
</evidence>
<protein>
    <recommendedName>
        <fullName evidence="4">Proteasome accessory factor PafA2</fullName>
    </recommendedName>
</protein>
<evidence type="ECO:0000256" key="1">
    <source>
        <dbReference type="SAM" id="MobiDB-lite"/>
    </source>
</evidence>
<feature type="region of interest" description="Disordered" evidence="1">
    <location>
        <begin position="115"/>
        <end position="150"/>
    </location>
</feature>
<organism evidence="2 3">
    <name type="scientific">Candidatus Sungbacteria bacterium RIFCSPHIGHO2_01_FULL_50_25</name>
    <dbReference type="NCBI Taxonomy" id="1802265"/>
    <lineage>
        <taxon>Bacteria</taxon>
        <taxon>Candidatus Sungiibacteriota</taxon>
    </lineage>
</organism>
<reference evidence="2 3" key="1">
    <citation type="journal article" date="2016" name="Nat. Commun.">
        <title>Thousands of microbial genomes shed light on interconnected biogeochemical processes in an aquifer system.</title>
        <authorList>
            <person name="Anantharaman K."/>
            <person name="Brown C.T."/>
            <person name="Hug L.A."/>
            <person name="Sharon I."/>
            <person name="Castelle C.J."/>
            <person name="Probst A.J."/>
            <person name="Thomas B.C."/>
            <person name="Singh A."/>
            <person name="Wilkins M.J."/>
            <person name="Karaoz U."/>
            <person name="Brodie E.L."/>
            <person name="Williams K.H."/>
            <person name="Hubbard S.S."/>
            <person name="Banfield J.F."/>
        </authorList>
    </citation>
    <scope>NUCLEOTIDE SEQUENCE [LARGE SCALE GENOMIC DNA]</scope>
</reference>
<dbReference type="AlphaFoldDB" id="A0A1G2K9F5"/>
<dbReference type="GO" id="GO:0005524">
    <property type="term" value="F:ATP binding"/>
    <property type="evidence" value="ECO:0007669"/>
    <property type="project" value="TreeGrafter"/>
</dbReference>
<dbReference type="EMBL" id="MHQD01000021">
    <property type="protein sequence ID" value="OGZ96072.1"/>
    <property type="molecule type" value="Genomic_DNA"/>
</dbReference>
<accession>A0A1G2K9F5</accession>
<dbReference type="InterPro" id="IPR004347">
    <property type="entry name" value="Pup_ligase/deamidase"/>
</dbReference>
<evidence type="ECO:0000313" key="2">
    <source>
        <dbReference type="EMBL" id="OGZ96072.1"/>
    </source>
</evidence>
<dbReference type="PANTHER" id="PTHR42307:SF2">
    <property type="entry name" value="PUP DEAMIDASE_DEPUPYLASE"/>
    <property type="match status" value="1"/>
</dbReference>
<proteinExistence type="predicted"/>
<dbReference type="Pfam" id="PF03136">
    <property type="entry name" value="Pup_ligase"/>
    <property type="match status" value="1"/>
</dbReference>